<reference evidence="4" key="1">
    <citation type="submission" date="2015-09" db="EMBL/GenBank/DDBJ databases">
        <authorList>
            <person name="Daims H."/>
        </authorList>
    </citation>
    <scope>NUCLEOTIDE SEQUENCE [LARGE SCALE GENOMIC DNA]</scope>
</reference>
<dbReference type="PROSITE" id="PS51708">
    <property type="entry name" value="CHAD"/>
    <property type="match status" value="1"/>
</dbReference>
<dbReference type="PANTHER" id="PTHR39339">
    <property type="entry name" value="SLR1444 PROTEIN"/>
    <property type="match status" value="1"/>
</dbReference>
<evidence type="ECO:0000313" key="4">
    <source>
        <dbReference type="Proteomes" id="UP000066284"/>
    </source>
</evidence>
<gene>
    <name evidence="3" type="ORF">NITINOP_1673</name>
</gene>
<dbReference type="PROSITE" id="PS51707">
    <property type="entry name" value="CYTH"/>
    <property type="match status" value="1"/>
</dbReference>
<dbReference type="PANTHER" id="PTHR39339:SF1">
    <property type="entry name" value="CHAD DOMAIN-CONTAINING PROTEIN"/>
    <property type="match status" value="1"/>
</dbReference>
<dbReference type="Proteomes" id="UP000066284">
    <property type="component" value="Chromosome 1"/>
</dbReference>
<dbReference type="InterPro" id="IPR023577">
    <property type="entry name" value="CYTH_domain"/>
</dbReference>
<protein>
    <submittedName>
        <fullName evidence="3">Metal-chelation protein CHAD (Modular protein)</fullName>
    </submittedName>
</protein>
<dbReference type="CDD" id="cd07374">
    <property type="entry name" value="CYTH-like_Pase"/>
    <property type="match status" value="1"/>
</dbReference>
<dbReference type="InterPro" id="IPR033469">
    <property type="entry name" value="CYTH-like_dom_sf"/>
</dbReference>
<dbReference type="SUPFAM" id="SSF55154">
    <property type="entry name" value="CYTH-like phosphatases"/>
    <property type="match status" value="1"/>
</dbReference>
<accession>A0A0S4KTZ2</accession>
<name>A0A0S4KTZ2_9BACT</name>
<sequence>MVEREIKFTVGPDFRLPPALGTPRQPKLIVSTYYDTPSYDLTHAGITLRYRVERGKRAWQLKLPLCDDRQEVEIVGRHPIPPPTLLDLLVLHLRQRRLVPLVTLRVRRAGMVVRRKRRPIAEVSLDAVTVVKDGHIILRFRELEVESLKADEEEMRDVARLVRRAGARDHDGRPKLFRALSLPAPESAEPPEADAPIVDHLKWTLIRHVRWLTAHDPGARLGTESESLHQMRVAARRLRSVLRAARPILPHDWNESLAEELSWLGECLGQARDLDVQIAYFQEEIGRLDAPDRKPLAQFVAHLRSKRAQAQQAVLSELNSARYFDLVHRLEQAAHDPPVVEAATPETLQTLAKREFKKLRKAVRHIGPKPNDAALHAVRIKTKRARYAAELALWSAGKPAARFIKQARAVQDVLGAYQDSVTAESYIRSFFKQSSGDRAAFVAGRLIERQRQRRELLRDELPELLNTLLKRGKRAWL</sequence>
<dbReference type="Gene3D" id="2.40.320.10">
    <property type="entry name" value="Hypothetical Protein Pfu-838710-001"/>
    <property type="match status" value="1"/>
</dbReference>
<dbReference type="InterPro" id="IPR038186">
    <property type="entry name" value="CHAD_dom_sf"/>
</dbReference>
<feature type="domain" description="CHAD" evidence="2">
    <location>
        <begin position="194"/>
        <end position="470"/>
    </location>
</feature>
<evidence type="ECO:0000259" key="2">
    <source>
        <dbReference type="PROSITE" id="PS51708"/>
    </source>
</evidence>
<dbReference type="Gene3D" id="1.40.20.10">
    <property type="entry name" value="CHAD domain"/>
    <property type="match status" value="1"/>
</dbReference>
<dbReference type="InterPro" id="IPR007899">
    <property type="entry name" value="CHAD_dom"/>
</dbReference>
<keyword evidence="4" id="KW-1185">Reference proteome</keyword>
<evidence type="ECO:0000259" key="1">
    <source>
        <dbReference type="PROSITE" id="PS51707"/>
    </source>
</evidence>
<dbReference type="KEGG" id="nio:NITINOP_1673"/>
<feature type="domain" description="CYTH" evidence="1">
    <location>
        <begin position="1"/>
        <end position="183"/>
    </location>
</feature>
<evidence type="ECO:0000313" key="3">
    <source>
        <dbReference type="EMBL" id="CUQ66648.1"/>
    </source>
</evidence>
<dbReference type="RefSeq" id="WP_062484634.1">
    <property type="nucleotide sequence ID" value="NZ_LN885086.1"/>
</dbReference>
<dbReference type="Pfam" id="PF05235">
    <property type="entry name" value="CHAD"/>
    <property type="match status" value="1"/>
</dbReference>
<dbReference type="EMBL" id="LN885086">
    <property type="protein sequence ID" value="CUQ66648.1"/>
    <property type="molecule type" value="Genomic_DNA"/>
</dbReference>
<organism evidence="3 4">
    <name type="scientific">Candidatus Nitrospira inopinata</name>
    <dbReference type="NCBI Taxonomy" id="1715989"/>
    <lineage>
        <taxon>Bacteria</taxon>
        <taxon>Pseudomonadati</taxon>
        <taxon>Nitrospirota</taxon>
        <taxon>Nitrospiria</taxon>
        <taxon>Nitrospirales</taxon>
        <taxon>Nitrospiraceae</taxon>
        <taxon>Nitrospira</taxon>
    </lineage>
</organism>
<dbReference type="AlphaFoldDB" id="A0A0S4KTZ2"/>
<dbReference type="STRING" id="1715989.NITINOP_1673"/>
<dbReference type="SMART" id="SM00880">
    <property type="entry name" value="CHAD"/>
    <property type="match status" value="1"/>
</dbReference>
<proteinExistence type="predicted"/>
<dbReference type="SMART" id="SM01118">
    <property type="entry name" value="CYTH"/>
    <property type="match status" value="1"/>
</dbReference>
<dbReference type="Pfam" id="PF01928">
    <property type="entry name" value="CYTH"/>
    <property type="match status" value="1"/>
</dbReference>